<evidence type="ECO:0000256" key="1">
    <source>
        <dbReference type="SAM" id="MobiDB-lite"/>
    </source>
</evidence>
<comment type="caution">
    <text evidence="2">The sequence shown here is derived from an EMBL/GenBank/DDBJ whole genome shotgun (WGS) entry which is preliminary data.</text>
</comment>
<reference evidence="2" key="2">
    <citation type="submission" date="2022-01" db="EMBL/GenBank/DDBJ databases">
        <authorList>
            <person name="Yamashiro T."/>
            <person name="Shiraishi A."/>
            <person name="Satake H."/>
            <person name="Nakayama K."/>
        </authorList>
    </citation>
    <scope>NUCLEOTIDE SEQUENCE</scope>
</reference>
<dbReference type="EMBL" id="BQNB010010070">
    <property type="protein sequence ID" value="GJS72315.1"/>
    <property type="molecule type" value="Genomic_DNA"/>
</dbReference>
<accession>A0ABQ4Y3S3</accession>
<evidence type="ECO:0000313" key="3">
    <source>
        <dbReference type="Proteomes" id="UP001151760"/>
    </source>
</evidence>
<reference evidence="2" key="1">
    <citation type="journal article" date="2022" name="Int. J. Mol. Sci.">
        <title>Draft Genome of Tanacetum Coccineum: Genomic Comparison of Closely Related Tanacetum-Family Plants.</title>
        <authorList>
            <person name="Yamashiro T."/>
            <person name="Shiraishi A."/>
            <person name="Nakayama K."/>
            <person name="Satake H."/>
        </authorList>
    </citation>
    <scope>NUCLEOTIDE SEQUENCE</scope>
</reference>
<proteinExistence type="predicted"/>
<organism evidence="2 3">
    <name type="scientific">Tanacetum coccineum</name>
    <dbReference type="NCBI Taxonomy" id="301880"/>
    <lineage>
        <taxon>Eukaryota</taxon>
        <taxon>Viridiplantae</taxon>
        <taxon>Streptophyta</taxon>
        <taxon>Embryophyta</taxon>
        <taxon>Tracheophyta</taxon>
        <taxon>Spermatophyta</taxon>
        <taxon>Magnoliopsida</taxon>
        <taxon>eudicotyledons</taxon>
        <taxon>Gunneridae</taxon>
        <taxon>Pentapetalae</taxon>
        <taxon>asterids</taxon>
        <taxon>campanulids</taxon>
        <taxon>Asterales</taxon>
        <taxon>Asteraceae</taxon>
        <taxon>Asteroideae</taxon>
        <taxon>Anthemideae</taxon>
        <taxon>Anthemidinae</taxon>
        <taxon>Tanacetum</taxon>
    </lineage>
</organism>
<gene>
    <name evidence="2" type="ORF">Tco_0705156</name>
</gene>
<name>A0ABQ4Y3S3_9ASTR</name>
<dbReference type="Proteomes" id="UP001151760">
    <property type="component" value="Unassembled WGS sequence"/>
</dbReference>
<keyword evidence="3" id="KW-1185">Reference proteome</keyword>
<feature type="region of interest" description="Disordered" evidence="1">
    <location>
        <begin position="1"/>
        <end position="54"/>
    </location>
</feature>
<protein>
    <submittedName>
        <fullName evidence="2">Uncharacterized protein</fullName>
    </submittedName>
</protein>
<sequence>MRKPSHQQEKRRATWRGQEKQQDKTEENHMPQEAPRQQDRERKKETPKTTTISGSSEIQKIYRVSMTCTRPDVSFALSCKEYLNWQIDKDDSRSQSGWIFLLNGGAITWKSSKQDTVGLTPHVVQSILHLLGFKGSIMDEEFHWNLRDVPNNIIQSSTVALDGTLCLVDQDKLRPIIVDDLSKWETVGFSVQIKDTIAALAMLHSGILTCFVREASGNDLLTGVDYDNSCPVTQLQEVSPPVDTSNLSLHDLDLLFNPMYKEYFTAGNQSVSNSFTLCDNLQQYDTQPTLDVQPTSKPIIIPININAEENNTDQATNAQFEAYEFINPFYKPVQEVHESSS</sequence>
<evidence type="ECO:0000313" key="2">
    <source>
        <dbReference type="EMBL" id="GJS72315.1"/>
    </source>
</evidence>
<feature type="compositionally biased region" description="Basic and acidic residues" evidence="1">
    <location>
        <begin position="1"/>
        <end position="47"/>
    </location>
</feature>